<reference evidence="6" key="1">
    <citation type="journal article" date="2014" name="Int. J. Syst. Evol. Microbiol.">
        <title>Complete genome sequence of Corynebacterium casei LMG S-19264T (=DSM 44701T), isolated from a smear-ripened cheese.</title>
        <authorList>
            <consortium name="US DOE Joint Genome Institute (JGI-PGF)"/>
            <person name="Walter F."/>
            <person name="Albersmeier A."/>
            <person name="Kalinowski J."/>
            <person name="Ruckert C."/>
        </authorList>
    </citation>
    <scope>NUCLEOTIDE SEQUENCE</scope>
    <source>
        <strain evidence="6">CGMCC 1.12751</strain>
    </source>
</reference>
<protein>
    <recommendedName>
        <fullName evidence="8">T9SS type A sorting domain-containing protein</fullName>
    </recommendedName>
</protein>
<evidence type="ECO:0000256" key="3">
    <source>
        <dbReference type="SAM" id="SignalP"/>
    </source>
</evidence>
<dbReference type="InterPro" id="IPR026444">
    <property type="entry name" value="Secre_tail"/>
</dbReference>
<comment type="caution">
    <text evidence="6">The sequence shown here is derived from an EMBL/GenBank/DDBJ whole genome shotgun (WGS) entry which is preliminary data.</text>
</comment>
<dbReference type="InterPro" id="IPR044023">
    <property type="entry name" value="Ig_7"/>
</dbReference>
<evidence type="ECO:0000259" key="4">
    <source>
        <dbReference type="Pfam" id="PF19081"/>
    </source>
</evidence>
<evidence type="ECO:0000256" key="1">
    <source>
        <dbReference type="ARBA" id="ARBA00022729"/>
    </source>
</evidence>
<evidence type="ECO:0000313" key="6">
    <source>
        <dbReference type="EMBL" id="GGG56212.1"/>
    </source>
</evidence>
<feature type="domain" description="GEVED" evidence="5">
    <location>
        <begin position="464"/>
        <end position="536"/>
    </location>
</feature>
<dbReference type="EMBL" id="BMFQ01000003">
    <property type="protein sequence ID" value="GGG56212.1"/>
    <property type="molecule type" value="Genomic_DNA"/>
</dbReference>
<dbReference type="NCBIfam" id="NF033708">
    <property type="entry name" value="T9SS_Cterm_ChiA"/>
    <property type="match status" value="1"/>
</dbReference>
<keyword evidence="7" id="KW-1185">Reference proteome</keyword>
<dbReference type="Pfam" id="PF20009">
    <property type="entry name" value="GEVED"/>
    <property type="match status" value="2"/>
</dbReference>
<evidence type="ECO:0008006" key="8">
    <source>
        <dbReference type="Google" id="ProtNLM"/>
    </source>
</evidence>
<reference evidence="6" key="2">
    <citation type="submission" date="2020-09" db="EMBL/GenBank/DDBJ databases">
        <authorList>
            <person name="Sun Q."/>
            <person name="Zhou Y."/>
        </authorList>
    </citation>
    <scope>NUCLEOTIDE SEQUENCE</scope>
    <source>
        <strain evidence="6">CGMCC 1.12751</strain>
    </source>
</reference>
<name>A0A917GTU3_9FLAO</name>
<dbReference type="Proteomes" id="UP000625976">
    <property type="component" value="Unassembled WGS sequence"/>
</dbReference>
<proteinExistence type="predicted"/>
<evidence type="ECO:0000313" key="7">
    <source>
        <dbReference type="Proteomes" id="UP000625976"/>
    </source>
</evidence>
<dbReference type="Pfam" id="PF19081">
    <property type="entry name" value="Ig_7"/>
    <property type="match status" value="1"/>
</dbReference>
<feature type="chain" id="PRO_5037317972" description="T9SS type A sorting domain-containing protein" evidence="3">
    <location>
        <begin position="24"/>
        <end position="1636"/>
    </location>
</feature>
<sequence length="1636" mass="177388">MLCAKFNALFLLFALLFSSIGYGQDFNVQHIQNNIARTGGTTSFTPVSSTNSAFVLPNNNRKTHAGRTDETDTNLDSDDLSGAVRLTANNTLTYFRNSGSLNTNMKFSSSIWEYTGTPGGNNQFIVRDRLIVNLNGITNNITQAVSGVTNANKCIPFITGIVTNASDDDADSGTAIAYLENATTLRVQKGSNANNVSVYITLVEFTGSNWTILHGDSGPVNADTGSVNLRANSNGTGTPTSVTDWANSMIFTQHRGNMDDNGVDDAIADNWPLMSPGSNNQTVDWTFNSDHDAKNNGNRHFVHVANNPEISVTRFNGNNDNGAGESTFNITSSGLTSINQALIIGTSTSSGNGTAYGRGWRNYQINSPTQAAHWSHRSGNAMNHEIQIVKLYEDYCTPSSTSTSYYIDDFSTTGGTTNITNNNTGTGITSNGYSDYTAQSASQIAGSVLNFSTDFSDRDTTFGFNIWVDWNQNAIFENSERVYASNAYVTGATGNFTIPGATAAGNYTMRIRNDFYITNPNPCSSINRGEAEDYTLRVVPPGTVTYCEPTSEGPEYVYIDDIRFMGTLNDVDNLNSGYSNGYQDFTNLPHAVQAQGEGMNIYYNNESYSGGAHVKAWVDWNKNGDFSDSGELVYDTGTVSTSSATFGVIIPLGTPIGDYRIRIRNNVVSSSSSYDFDSCEDFDYTNRNYSDGEAEDYIFTVIPACNANIVTVIDGDNCGPGTVDLSITGTAGTTGFKWYSSETGGTLLYDDTASTGTWTTPNISTTTTYWVTAYNGTCESYFRTPVIANINPTPTVIFTPSNPIFCGEEAIQITAGGDVEEVVLVNENFEDGGLGVFTNNNDNPNGNPYDGITAWQNETSPYIPNNTEVWSPAISSGLSGNHFVMSTSDVNPPTGNVYQYLQLTTPVDASNMTNLTLTFDMYYSNFGDQIRIQANGGTGWNTLSTYTTSEGIGTRFENQSINLPTSYNSSSSLSIRIQFRSGWGDGIAVDNIKLFGTRPLTTSFNYDTSAVNAYTDAAATIPYTSGNPATTIWIKPTEAQLNLSTFNIPVTSTLSNGCTANGSVTVTNNTRVFTGATTDWNNPSHWKPAVLPTLDNCVIINPTNPTVINSGSVGSALNVIVNPNGNLEVNGTLLIQEDLDVKTNGNFVVNNNASLIQIDNIQNTGKGTIKRNSITNSNDYVYWSSPVSNFNISNVPGNASYYWIPTINSNGIGHYGDWAAASGSMNIGQGYIKRSGTNGTITSNFTNRINNGDITVPITRGNYTGPNYYGTGNSTEATNLDDNWNLIGNPYPSAIFADSFIIQNAGLLGESPSITGTVYLWTHASAPSTSNNPFYGDFVYNYNPNDYIAYNLSGPNPVGFQGNIASGQGFFVLMDHSAATPSNIVFNNSMRSASYDNSQFYRTNQDPSPTEKHRIWLDLIAPNNMATSILVGYIENATDGLDLLYDGYDLSETSTRFYSLIGEEKMAIQGKALPFIETDLVPLGLLIPQPGNYTIAINTLDGLFETGAQDIYLEDTFTGIIHDLRVNPYSFNAEVGTFNNRFVLRYTNDVLSNEEFNTIKDLSITAPKNDYIKITSAKDVIKDIVVYDLLGKVIFDTKNILKSEVIINDLKNASGTFIVKVTLANGLQKTQKVILK</sequence>
<organism evidence="6 7">
    <name type="scientific">Bizionia arctica</name>
    <dbReference type="NCBI Taxonomy" id="1495645"/>
    <lineage>
        <taxon>Bacteria</taxon>
        <taxon>Pseudomonadati</taxon>
        <taxon>Bacteroidota</taxon>
        <taxon>Flavobacteriia</taxon>
        <taxon>Flavobacteriales</taxon>
        <taxon>Flavobacteriaceae</taxon>
        <taxon>Bizionia</taxon>
    </lineage>
</organism>
<feature type="signal peptide" evidence="3">
    <location>
        <begin position="1"/>
        <end position="23"/>
    </location>
</feature>
<dbReference type="NCBIfam" id="TIGR04183">
    <property type="entry name" value="Por_Secre_tail"/>
    <property type="match status" value="1"/>
</dbReference>
<gene>
    <name evidence="6" type="ORF">GCM10010976_28830</name>
</gene>
<evidence type="ECO:0000259" key="5">
    <source>
        <dbReference type="Pfam" id="PF20009"/>
    </source>
</evidence>
<keyword evidence="1 3" id="KW-0732">Signal</keyword>
<evidence type="ECO:0000256" key="2">
    <source>
        <dbReference type="SAM" id="MobiDB-lite"/>
    </source>
</evidence>
<feature type="domain" description="Ig-like" evidence="4">
    <location>
        <begin position="713"/>
        <end position="792"/>
    </location>
</feature>
<dbReference type="InterPro" id="IPR045474">
    <property type="entry name" value="GEVED"/>
</dbReference>
<accession>A0A917GTU3</accession>
<feature type="domain" description="GEVED" evidence="5">
    <location>
        <begin position="614"/>
        <end position="699"/>
    </location>
</feature>
<feature type="region of interest" description="Disordered" evidence="2">
    <location>
        <begin position="56"/>
        <end position="76"/>
    </location>
</feature>